<protein>
    <recommendedName>
        <fullName evidence="6">Enoyl-CoA hydratase 2, mitochondrial</fullName>
    </recommendedName>
</protein>
<sequence length="323" mass="34746">MASLVCFKTLTRSLLHHCVEAPKPYSLSLSQLLNLSGGDQHLLRSVRTITSQCLTSSLPNWQYQNRRTLILESATAASESVKLSRLSDSDSGIVEVCLARPGTKNAIGNDMLRGLRHALGVLKEDASANVLMICSSVPKVFCAGADLKERKTMTASEELYIPTIAVIEGAALGGGLELALSCDLRICGEDAILGLPETGLAIIPGAGGTQRLPRLVGKAVAKELIFTGQRISGRDAKSIGLVNHCVPAGEARVKALEIAREIIEKGPLAIQMAKRAINMGIEVDMTLGLELEEECYERLLDTKDRLEGLAAFAEKRKPRYKGE</sequence>
<dbReference type="CDD" id="cd06558">
    <property type="entry name" value="crotonase-like"/>
    <property type="match status" value="1"/>
</dbReference>
<comment type="similarity">
    <text evidence="1 3">Belongs to the enoyl-CoA hydratase/isomerase family.</text>
</comment>
<dbReference type="PANTHER" id="PTHR11941">
    <property type="entry name" value="ENOYL-COA HYDRATASE-RELATED"/>
    <property type="match status" value="1"/>
</dbReference>
<evidence type="ECO:0008006" key="6">
    <source>
        <dbReference type="Google" id="ProtNLM"/>
    </source>
</evidence>
<dbReference type="FunFam" id="3.90.226.10:FF:000009">
    <property type="entry name" value="Carnitinyl-CoA dehydratase"/>
    <property type="match status" value="1"/>
</dbReference>
<evidence type="ECO:0000256" key="1">
    <source>
        <dbReference type="ARBA" id="ARBA00005254"/>
    </source>
</evidence>
<organism evidence="4 5">
    <name type="scientific">Punica granatum</name>
    <name type="common">Pomegranate</name>
    <dbReference type="NCBI Taxonomy" id="22663"/>
    <lineage>
        <taxon>Eukaryota</taxon>
        <taxon>Viridiplantae</taxon>
        <taxon>Streptophyta</taxon>
        <taxon>Embryophyta</taxon>
        <taxon>Tracheophyta</taxon>
        <taxon>Spermatophyta</taxon>
        <taxon>Magnoliopsida</taxon>
        <taxon>eudicotyledons</taxon>
        <taxon>Gunneridae</taxon>
        <taxon>Pentapetalae</taxon>
        <taxon>rosids</taxon>
        <taxon>malvids</taxon>
        <taxon>Myrtales</taxon>
        <taxon>Lythraceae</taxon>
        <taxon>Punica</taxon>
    </lineage>
</organism>
<dbReference type="Gene3D" id="1.10.12.10">
    <property type="entry name" value="Lyase 2-enoyl-coa Hydratase, Chain A, domain 2"/>
    <property type="match status" value="1"/>
</dbReference>
<gene>
    <name evidence="4" type="ORF">CDL15_Pgr021493</name>
</gene>
<dbReference type="GO" id="GO:0006635">
    <property type="term" value="P:fatty acid beta-oxidation"/>
    <property type="evidence" value="ECO:0007669"/>
    <property type="project" value="TreeGrafter"/>
</dbReference>
<evidence type="ECO:0000256" key="3">
    <source>
        <dbReference type="RuleBase" id="RU003707"/>
    </source>
</evidence>
<dbReference type="Gene3D" id="3.90.226.10">
    <property type="entry name" value="2-enoyl-CoA Hydratase, Chain A, domain 1"/>
    <property type="match status" value="1"/>
</dbReference>
<name>A0A218XN48_PUNGR</name>
<evidence type="ECO:0000256" key="2">
    <source>
        <dbReference type="ARBA" id="ARBA00023239"/>
    </source>
</evidence>
<dbReference type="PANTHER" id="PTHR11941:SF171">
    <property type="entry name" value="SD19268P"/>
    <property type="match status" value="1"/>
</dbReference>
<dbReference type="InterPro" id="IPR014748">
    <property type="entry name" value="Enoyl-CoA_hydra_C"/>
</dbReference>
<dbReference type="InterPro" id="IPR018376">
    <property type="entry name" value="Enoyl-CoA_hyd/isom_CS"/>
</dbReference>
<proteinExistence type="inferred from homology"/>
<dbReference type="GO" id="GO:0016836">
    <property type="term" value="F:hydro-lyase activity"/>
    <property type="evidence" value="ECO:0007669"/>
    <property type="project" value="UniProtKB-ARBA"/>
</dbReference>
<reference evidence="5" key="1">
    <citation type="journal article" date="2017" name="Plant J.">
        <title>The pomegranate (Punica granatum L.) genome and the genomics of punicalagin biosynthesis.</title>
        <authorList>
            <person name="Qin G."/>
            <person name="Xu C."/>
            <person name="Ming R."/>
            <person name="Tang H."/>
            <person name="Guyot R."/>
            <person name="Kramer E.M."/>
            <person name="Hu Y."/>
            <person name="Yi X."/>
            <person name="Qi Y."/>
            <person name="Xu X."/>
            <person name="Gao Z."/>
            <person name="Pan H."/>
            <person name="Jian J."/>
            <person name="Tian Y."/>
            <person name="Yue Z."/>
            <person name="Xu Y."/>
        </authorList>
    </citation>
    <scope>NUCLEOTIDE SEQUENCE [LARGE SCALE GENOMIC DNA]</scope>
    <source>
        <strain evidence="5">cv. Dabenzi</strain>
    </source>
</reference>
<dbReference type="InterPro" id="IPR029045">
    <property type="entry name" value="ClpP/crotonase-like_dom_sf"/>
</dbReference>
<dbReference type="FunFam" id="1.10.12.10:FF:000001">
    <property type="entry name" value="Probable enoyl-CoA hydratase, mitochondrial"/>
    <property type="match status" value="1"/>
</dbReference>
<keyword evidence="2" id="KW-0456">Lyase</keyword>
<accession>A0A218XN48</accession>
<dbReference type="Pfam" id="PF00378">
    <property type="entry name" value="ECH_1"/>
    <property type="match status" value="1"/>
</dbReference>
<evidence type="ECO:0000313" key="4">
    <source>
        <dbReference type="EMBL" id="OWM86407.1"/>
    </source>
</evidence>
<dbReference type="Proteomes" id="UP000197138">
    <property type="component" value="Unassembled WGS sequence"/>
</dbReference>
<evidence type="ECO:0000313" key="5">
    <source>
        <dbReference type="Proteomes" id="UP000197138"/>
    </source>
</evidence>
<dbReference type="PROSITE" id="PS00166">
    <property type="entry name" value="ENOYL_COA_HYDRATASE"/>
    <property type="match status" value="1"/>
</dbReference>
<dbReference type="AlphaFoldDB" id="A0A218XN48"/>
<comment type="caution">
    <text evidence="4">The sequence shown here is derived from an EMBL/GenBank/DDBJ whole genome shotgun (WGS) entry which is preliminary data.</text>
</comment>
<dbReference type="GO" id="GO:0005739">
    <property type="term" value="C:mitochondrion"/>
    <property type="evidence" value="ECO:0007669"/>
    <property type="project" value="TreeGrafter"/>
</dbReference>
<dbReference type="EMBL" id="MTKT01001084">
    <property type="protein sequence ID" value="OWM86407.1"/>
    <property type="molecule type" value="Genomic_DNA"/>
</dbReference>
<dbReference type="SUPFAM" id="SSF52096">
    <property type="entry name" value="ClpP/crotonase"/>
    <property type="match status" value="1"/>
</dbReference>
<dbReference type="InterPro" id="IPR001753">
    <property type="entry name" value="Enoyl-CoA_hydra/iso"/>
</dbReference>